<feature type="compositionally biased region" description="Low complexity" evidence="1">
    <location>
        <begin position="142"/>
        <end position="158"/>
    </location>
</feature>
<accession>A0AAD7AJH7</accession>
<proteinExistence type="predicted"/>
<comment type="caution">
    <text evidence="2">The sequence shown here is derived from an EMBL/GenBank/DDBJ whole genome shotgun (WGS) entry which is preliminary data.</text>
</comment>
<sequence>MHSRSVRAACAGRFTEWRLGAVRAANRYPIARRRDEVWPSHRPSPRSRNPTIALTDGVLDVARRGRNDPLGAVPSTPLPQIRLRASLHTFLPTMRRSRAATIAACPQTHLHRFREDAETLSATTPSHPLMFCPVHRTRSLVARSSPRSASPPSGSAPALHTRRRRALSHR</sequence>
<feature type="region of interest" description="Disordered" evidence="1">
    <location>
        <begin position="141"/>
        <end position="170"/>
    </location>
</feature>
<organism evidence="2 3">
    <name type="scientific">Mycena albidolilacea</name>
    <dbReference type="NCBI Taxonomy" id="1033008"/>
    <lineage>
        <taxon>Eukaryota</taxon>
        <taxon>Fungi</taxon>
        <taxon>Dikarya</taxon>
        <taxon>Basidiomycota</taxon>
        <taxon>Agaricomycotina</taxon>
        <taxon>Agaricomycetes</taxon>
        <taxon>Agaricomycetidae</taxon>
        <taxon>Agaricales</taxon>
        <taxon>Marasmiineae</taxon>
        <taxon>Mycenaceae</taxon>
        <taxon>Mycena</taxon>
    </lineage>
</organism>
<dbReference type="EMBL" id="JARIHO010000005">
    <property type="protein sequence ID" value="KAJ7360777.1"/>
    <property type="molecule type" value="Genomic_DNA"/>
</dbReference>
<evidence type="ECO:0000256" key="1">
    <source>
        <dbReference type="SAM" id="MobiDB-lite"/>
    </source>
</evidence>
<name>A0AAD7AJH7_9AGAR</name>
<dbReference type="Proteomes" id="UP001218218">
    <property type="component" value="Unassembled WGS sequence"/>
</dbReference>
<reference evidence="2" key="1">
    <citation type="submission" date="2023-03" db="EMBL/GenBank/DDBJ databases">
        <title>Massive genome expansion in bonnet fungi (Mycena s.s.) driven by repeated elements and novel gene families across ecological guilds.</title>
        <authorList>
            <consortium name="Lawrence Berkeley National Laboratory"/>
            <person name="Harder C.B."/>
            <person name="Miyauchi S."/>
            <person name="Viragh M."/>
            <person name="Kuo A."/>
            <person name="Thoen E."/>
            <person name="Andreopoulos B."/>
            <person name="Lu D."/>
            <person name="Skrede I."/>
            <person name="Drula E."/>
            <person name="Henrissat B."/>
            <person name="Morin E."/>
            <person name="Kohler A."/>
            <person name="Barry K."/>
            <person name="LaButti K."/>
            <person name="Morin E."/>
            <person name="Salamov A."/>
            <person name="Lipzen A."/>
            <person name="Mereny Z."/>
            <person name="Hegedus B."/>
            <person name="Baldrian P."/>
            <person name="Stursova M."/>
            <person name="Weitz H."/>
            <person name="Taylor A."/>
            <person name="Grigoriev I.V."/>
            <person name="Nagy L.G."/>
            <person name="Martin F."/>
            <person name="Kauserud H."/>
        </authorList>
    </citation>
    <scope>NUCLEOTIDE SEQUENCE</scope>
    <source>
        <strain evidence="2">CBHHK002</strain>
    </source>
</reference>
<feature type="compositionally biased region" description="Basic residues" evidence="1">
    <location>
        <begin position="160"/>
        <end position="170"/>
    </location>
</feature>
<gene>
    <name evidence="2" type="ORF">DFH08DRAFT_951429</name>
</gene>
<evidence type="ECO:0000313" key="3">
    <source>
        <dbReference type="Proteomes" id="UP001218218"/>
    </source>
</evidence>
<dbReference type="AlphaFoldDB" id="A0AAD7AJH7"/>
<evidence type="ECO:0000313" key="2">
    <source>
        <dbReference type="EMBL" id="KAJ7360777.1"/>
    </source>
</evidence>
<keyword evidence="3" id="KW-1185">Reference proteome</keyword>
<protein>
    <submittedName>
        <fullName evidence="2">Uncharacterized protein</fullName>
    </submittedName>
</protein>